<keyword evidence="1" id="KW-1133">Transmembrane helix</keyword>
<evidence type="ECO:0000256" key="1">
    <source>
        <dbReference type="SAM" id="Phobius"/>
    </source>
</evidence>
<evidence type="ECO:0008006" key="4">
    <source>
        <dbReference type="Google" id="ProtNLM"/>
    </source>
</evidence>
<feature type="transmembrane region" description="Helical" evidence="1">
    <location>
        <begin position="227"/>
        <end position="246"/>
    </location>
</feature>
<dbReference type="InterPro" id="IPR010390">
    <property type="entry name" value="ABC-2_transporter-like"/>
</dbReference>
<feature type="transmembrane region" description="Helical" evidence="1">
    <location>
        <begin position="174"/>
        <end position="193"/>
    </location>
</feature>
<name>A0A0G0UVS0_9BACT</name>
<evidence type="ECO:0000313" key="2">
    <source>
        <dbReference type="EMBL" id="KKR91611.1"/>
    </source>
</evidence>
<sequence>MKYLYLFRTSLLEIIEYRANIPARSLAFIINLSLTLLLWLAVTGVKGEIFSYSRNEIIYYFLFLSAILPLVIGGGDFAQKIGSDIKNGDLGGILLKPVTPFRYYLSLAVSERIKDFITTLPLVFIVYLFIQINVSLEFRDVLILFLSLAFTFALNHLFMAMIGLMGFWTTEIGWTSTFIVQVINLFSGVRFPINFYPQMIFNLIGITPFLYFGYFPASIFLKRNITNMGTAFLVQFIWLVTLFILLKRIWSIGIKRYEGASQ</sequence>
<feature type="transmembrane region" description="Helical" evidence="1">
    <location>
        <begin position="21"/>
        <end position="42"/>
    </location>
</feature>
<dbReference type="EMBL" id="LCAO01000009">
    <property type="protein sequence ID" value="KKR91611.1"/>
    <property type="molecule type" value="Genomic_DNA"/>
</dbReference>
<keyword evidence="1" id="KW-0812">Transmembrane</keyword>
<keyword evidence="1" id="KW-0472">Membrane</keyword>
<reference evidence="2 3" key="1">
    <citation type="journal article" date="2015" name="Nature">
        <title>rRNA introns, odd ribosomes, and small enigmatic genomes across a large radiation of phyla.</title>
        <authorList>
            <person name="Brown C.T."/>
            <person name="Hug L.A."/>
            <person name="Thomas B.C."/>
            <person name="Sharon I."/>
            <person name="Castelle C.J."/>
            <person name="Singh A."/>
            <person name="Wilkins M.J."/>
            <person name="Williams K.H."/>
            <person name="Banfield J.F."/>
        </authorList>
    </citation>
    <scope>NUCLEOTIDE SEQUENCE [LARGE SCALE GENOMIC DNA]</scope>
</reference>
<accession>A0A0G0UVS0</accession>
<dbReference type="PANTHER" id="PTHR36832">
    <property type="entry name" value="SLR1174 PROTEIN-RELATED"/>
    <property type="match status" value="1"/>
</dbReference>
<gene>
    <name evidence="2" type="ORF">UU42_C0009G0008</name>
</gene>
<dbReference type="AlphaFoldDB" id="A0A0G0UVS0"/>
<evidence type="ECO:0000313" key="3">
    <source>
        <dbReference type="Proteomes" id="UP000034676"/>
    </source>
</evidence>
<dbReference type="PANTHER" id="PTHR36832:SF1">
    <property type="entry name" value="SLR1174 PROTEIN"/>
    <property type="match status" value="1"/>
</dbReference>
<protein>
    <recommendedName>
        <fullName evidence="4">ABC transporter permease</fullName>
    </recommendedName>
</protein>
<feature type="transmembrane region" description="Helical" evidence="1">
    <location>
        <begin position="116"/>
        <end position="134"/>
    </location>
</feature>
<organism evidence="2 3">
    <name type="scientific">Candidatus Woesebacteria bacterium GW2011_GWA1_41_13b</name>
    <dbReference type="NCBI Taxonomy" id="1618555"/>
    <lineage>
        <taxon>Bacteria</taxon>
        <taxon>Candidatus Woeseibacteriota</taxon>
    </lineage>
</organism>
<feature type="transmembrane region" description="Helical" evidence="1">
    <location>
        <begin position="200"/>
        <end position="221"/>
    </location>
</feature>
<dbReference type="Proteomes" id="UP000034676">
    <property type="component" value="Unassembled WGS sequence"/>
</dbReference>
<proteinExistence type="predicted"/>
<dbReference type="Pfam" id="PF06182">
    <property type="entry name" value="ABC2_membrane_6"/>
    <property type="match status" value="1"/>
</dbReference>
<comment type="caution">
    <text evidence="2">The sequence shown here is derived from an EMBL/GenBank/DDBJ whole genome shotgun (WGS) entry which is preliminary data.</text>
</comment>
<feature type="transmembrane region" description="Helical" evidence="1">
    <location>
        <begin position="141"/>
        <end position="168"/>
    </location>
</feature>
<feature type="transmembrane region" description="Helical" evidence="1">
    <location>
        <begin position="57"/>
        <end position="78"/>
    </location>
</feature>